<dbReference type="AlphaFoldDB" id="H8ZDF8"/>
<gene>
    <name evidence="2" type="ORF">NERG_01629</name>
    <name evidence="3" type="ORF">NESG_00264</name>
</gene>
<evidence type="ECO:0000313" key="3">
    <source>
        <dbReference type="EMBL" id="KFG27188.1"/>
    </source>
</evidence>
<dbReference type="Pfam" id="PF01722">
    <property type="entry name" value="BolA"/>
    <property type="match status" value="1"/>
</dbReference>
<evidence type="ECO:0008006" key="5">
    <source>
        <dbReference type="Google" id="ProtNLM"/>
    </source>
</evidence>
<dbReference type="Proteomes" id="UP000054524">
    <property type="component" value="Unassembled WGS sequence"/>
</dbReference>
<dbReference type="SUPFAM" id="SSF82657">
    <property type="entry name" value="BolA-like"/>
    <property type="match status" value="1"/>
</dbReference>
<dbReference type="InterPro" id="IPR036065">
    <property type="entry name" value="BolA-like_sf"/>
</dbReference>
<comment type="similarity">
    <text evidence="1">Belongs to the BolA/IbaG family.</text>
</comment>
<dbReference type="OrthoDB" id="411584at2759"/>
<name>H8ZDF8_NEMA1</name>
<dbReference type="EMBL" id="JH604636">
    <property type="protein sequence ID" value="EHY65183.1"/>
    <property type="molecule type" value="Genomic_DNA"/>
</dbReference>
<reference evidence="3 4" key="3">
    <citation type="journal article" date="2014" name="Genome Announc.">
        <title>Genome Sequence of the Microsporidian Species Nematocida sp1 Strain ERTm6 (ATCC PRA-372).</title>
        <authorList>
            <person name="Bakowski M.A."/>
            <person name="Priest M."/>
            <person name="Young S."/>
            <person name="Cuomo C.A."/>
            <person name="Troemel E.R."/>
        </authorList>
    </citation>
    <scope>NUCLEOTIDE SEQUENCE [LARGE SCALE GENOMIC DNA]</scope>
    <source>
        <strain evidence="3 4">ERTm6</strain>
    </source>
</reference>
<dbReference type="GO" id="GO:0016226">
    <property type="term" value="P:iron-sulfur cluster assembly"/>
    <property type="evidence" value="ECO:0007669"/>
    <property type="project" value="TreeGrafter"/>
</dbReference>
<sequence length="92" mass="10398">MFRAERITKTILEKYPSAVVNIVDRTKEHAGHREMINIDDPQETHLDINVCDSSFEGCSPLSAIREINRLIKDEFTKGLHAVSITCTSPNTK</sequence>
<keyword evidence="4" id="KW-1185">Reference proteome</keyword>
<dbReference type="HOGENOM" id="CLU_109462_2_1_1"/>
<evidence type="ECO:0000256" key="1">
    <source>
        <dbReference type="RuleBase" id="RU003860"/>
    </source>
</evidence>
<evidence type="ECO:0000313" key="4">
    <source>
        <dbReference type="Proteomes" id="UP000054524"/>
    </source>
</evidence>
<dbReference type="Proteomes" id="UP000005622">
    <property type="component" value="Unassembled WGS sequence"/>
</dbReference>
<dbReference type="Gene3D" id="3.30.300.90">
    <property type="entry name" value="BolA-like"/>
    <property type="match status" value="1"/>
</dbReference>
<dbReference type="PIRSF" id="PIRSF003113">
    <property type="entry name" value="BolA"/>
    <property type="match status" value="1"/>
</dbReference>
<evidence type="ECO:0000313" key="2">
    <source>
        <dbReference type="EMBL" id="EHY65183.1"/>
    </source>
</evidence>
<dbReference type="EMBL" id="AKIJ01000001">
    <property type="protein sequence ID" value="KFG27188.1"/>
    <property type="molecule type" value="Genomic_DNA"/>
</dbReference>
<dbReference type="InterPro" id="IPR002634">
    <property type="entry name" value="BolA"/>
</dbReference>
<protein>
    <recommendedName>
        <fullName evidence="5">BolA-like protein</fullName>
    </recommendedName>
</protein>
<proteinExistence type="inferred from homology"/>
<reference evidence="3" key="2">
    <citation type="submission" date="2012-10" db="EMBL/GenBank/DDBJ databases">
        <authorList>
            <consortium name="The Broad Institute Genome Sequencing Platform"/>
            <consortium name="The Broad Institute Genome Sequencing Center for Infectious Disease"/>
            <person name="Cuomo C."/>
            <person name="Troemel E."/>
            <person name="Walker B."/>
            <person name="Young S.K."/>
            <person name="Zeng Q."/>
            <person name="Gargeya S."/>
            <person name="Fitzgerald M."/>
            <person name="Haas B."/>
            <person name="Abouelleil A."/>
            <person name="Alvarado L."/>
            <person name="Arachchi H.M."/>
            <person name="Berlin A.M."/>
            <person name="Chapman S.B."/>
            <person name="Goldberg J."/>
            <person name="Griggs A."/>
            <person name="Gujja S."/>
            <person name="Hansen M."/>
            <person name="Howarth C."/>
            <person name="Imamovic A."/>
            <person name="Larimer J."/>
            <person name="McCowan C."/>
            <person name="Murphy C."/>
            <person name="Neiman D."/>
            <person name="Pearson M."/>
            <person name="Priest M."/>
            <person name="Roberts A."/>
            <person name="Saif S."/>
            <person name="Shea T."/>
            <person name="Sisk P."/>
            <person name="Sykes S."/>
            <person name="Wortman J."/>
            <person name="Nusbaum C."/>
            <person name="Birren B."/>
        </authorList>
    </citation>
    <scope>NUCLEOTIDE SEQUENCE</scope>
    <source>
        <strain evidence="3">ERTm6</strain>
    </source>
</reference>
<accession>H8ZDF8</accession>
<reference evidence="2" key="1">
    <citation type="submission" date="2011-03" db="EMBL/GenBank/DDBJ databases">
        <title>The Genome Sequence of Nematocida sp1 strain ERTm2.</title>
        <authorList>
            <consortium name="The Broad Institute Genome Sequencing Platform"/>
            <consortium name="The Broad Institute Genome Sequencing Center for Infectious Disease"/>
            <person name="Cuomo C."/>
            <person name="Troemel E."/>
            <person name="Young S.K."/>
            <person name="Zeng Q."/>
            <person name="Gargeya S."/>
            <person name="Fitzgerald M."/>
            <person name="Haas B."/>
            <person name="Abouelleil A."/>
            <person name="Alvarado L."/>
            <person name="Arachchi H.M."/>
            <person name="Berlin A."/>
            <person name="Brown A."/>
            <person name="Chapman S.B."/>
            <person name="Chen Z."/>
            <person name="Dunbar C."/>
            <person name="Freedman E."/>
            <person name="Gearin G."/>
            <person name="Gellesch M."/>
            <person name="Goldberg J."/>
            <person name="Griggs A."/>
            <person name="Gujja S."/>
            <person name="Heilman E.R."/>
            <person name="Heiman D."/>
            <person name="Howarth C."/>
            <person name="Larson L."/>
            <person name="Lui A."/>
            <person name="MacDonald P.J.P."/>
            <person name="Mehta T."/>
            <person name="Montmayeur A."/>
            <person name="Murphy C."/>
            <person name="Neiman D."/>
            <person name="Pearson M."/>
            <person name="Priest M."/>
            <person name="Roberts A."/>
            <person name="Saif S."/>
            <person name="Shea T."/>
            <person name="Shenoy N."/>
            <person name="Sisk P."/>
            <person name="Stolte C."/>
            <person name="Sykes S."/>
            <person name="White J."/>
            <person name="Yandava C."/>
            <person name="Wortman J."/>
            <person name="Nusbaum C."/>
            <person name="Birren B."/>
        </authorList>
    </citation>
    <scope>NUCLEOTIDE SEQUENCE</scope>
    <source>
        <strain evidence="2">ERTm2</strain>
    </source>
</reference>
<dbReference type="PANTHER" id="PTHR46230">
    <property type="match status" value="1"/>
</dbReference>
<accession>A0A086J4X0</accession>
<dbReference type="PANTHER" id="PTHR46230:SF7">
    <property type="entry name" value="BOLA-LIKE PROTEIN 1"/>
    <property type="match status" value="1"/>
</dbReference>
<dbReference type="STRING" id="944018.H8ZDF8"/>
<organism evidence="2">
    <name type="scientific">Nematocida ausubeli (strain ATCC PRA-371 / ERTm2)</name>
    <name type="common">Nematode killer fungus</name>
    <dbReference type="NCBI Taxonomy" id="1913371"/>
    <lineage>
        <taxon>Eukaryota</taxon>
        <taxon>Fungi</taxon>
        <taxon>Fungi incertae sedis</taxon>
        <taxon>Microsporidia</taxon>
        <taxon>Nematocida</taxon>
    </lineage>
</organism>